<dbReference type="InterPro" id="IPR006511">
    <property type="entry name" value="SHI_C"/>
</dbReference>
<dbReference type="OrthoDB" id="692274at2759"/>
<dbReference type="Pfam" id="PF05142">
    <property type="entry name" value="DUF702"/>
    <property type="match status" value="1"/>
</dbReference>
<dbReference type="PANTHER" id="PTHR31604">
    <property type="entry name" value="PROTEIN LATERAL ROOT PRIMORDIUM 1"/>
    <property type="match status" value="1"/>
</dbReference>
<evidence type="ECO:0000256" key="1">
    <source>
        <dbReference type="ARBA" id="ARBA00004123"/>
    </source>
</evidence>
<dbReference type="GO" id="GO:0009734">
    <property type="term" value="P:auxin-activated signaling pathway"/>
    <property type="evidence" value="ECO:0007669"/>
    <property type="project" value="UniProtKB-KW"/>
</dbReference>
<dbReference type="GO" id="GO:0046872">
    <property type="term" value="F:metal ion binding"/>
    <property type="evidence" value="ECO:0007669"/>
    <property type="project" value="UniProtKB-KW"/>
</dbReference>
<keyword evidence="5" id="KW-0862">Zinc</keyword>
<organism evidence="11 12">
    <name type="scientific">Cephalotus follicularis</name>
    <name type="common">Albany pitcher plant</name>
    <dbReference type="NCBI Taxonomy" id="3775"/>
    <lineage>
        <taxon>Eukaryota</taxon>
        <taxon>Viridiplantae</taxon>
        <taxon>Streptophyta</taxon>
        <taxon>Embryophyta</taxon>
        <taxon>Tracheophyta</taxon>
        <taxon>Spermatophyta</taxon>
        <taxon>Magnoliopsida</taxon>
        <taxon>eudicotyledons</taxon>
        <taxon>Gunneridae</taxon>
        <taxon>Pentapetalae</taxon>
        <taxon>rosids</taxon>
        <taxon>fabids</taxon>
        <taxon>Oxalidales</taxon>
        <taxon>Cephalotaceae</taxon>
        <taxon>Cephalotus</taxon>
    </lineage>
</organism>
<evidence type="ECO:0000313" key="12">
    <source>
        <dbReference type="Proteomes" id="UP000187406"/>
    </source>
</evidence>
<keyword evidence="9" id="KW-0539">Nucleus</keyword>
<evidence type="ECO:0000256" key="10">
    <source>
        <dbReference type="ARBA" id="ARBA00023294"/>
    </source>
</evidence>
<feature type="non-terminal residue" evidence="11">
    <location>
        <position position="212"/>
    </location>
</feature>
<dbReference type="GO" id="GO:0009851">
    <property type="term" value="P:auxin biosynthetic process"/>
    <property type="evidence" value="ECO:0007669"/>
    <property type="project" value="UniProtKB-KW"/>
</dbReference>
<dbReference type="STRING" id="3775.A0A1Q3B3C7"/>
<keyword evidence="7" id="KW-0238">DNA-binding</keyword>
<comment type="subcellular location">
    <subcellularLocation>
        <location evidence="1">Nucleus</location>
    </subcellularLocation>
</comment>
<proteinExistence type="inferred from homology"/>
<dbReference type="PANTHER" id="PTHR31604:SF16">
    <property type="entry name" value="PROTEIN SHI RELATED SEQUENCE 3"/>
    <property type="match status" value="1"/>
</dbReference>
<keyword evidence="10" id="KW-0927">Auxin signaling pathway</keyword>
<dbReference type="InParanoid" id="A0A1Q3B3C7"/>
<dbReference type="NCBIfam" id="TIGR01624">
    <property type="entry name" value="LRP1_Cterm"/>
    <property type="match status" value="1"/>
</dbReference>
<feature type="non-terminal residue" evidence="11">
    <location>
        <position position="1"/>
    </location>
</feature>
<evidence type="ECO:0000256" key="5">
    <source>
        <dbReference type="ARBA" id="ARBA00022833"/>
    </source>
</evidence>
<evidence type="ECO:0000256" key="8">
    <source>
        <dbReference type="ARBA" id="ARBA00023159"/>
    </source>
</evidence>
<protein>
    <submittedName>
        <fullName evidence="11">DUF702 domain-containing protein</fullName>
    </submittedName>
</protein>
<reference evidence="12" key="1">
    <citation type="submission" date="2016-04" db="EMBL/GenBank/DDBJ databases">
        <title>Cephalotus genome sequencing.</title>
        <authorList>
            <person name="Fukushima K."/>
            <person name="Hasebe M."/>
            <person name="Fang X."/>
        </authorList>
    </citation>
    <scope>NUCLEOTIDE SEQUENCE [LARGE SCALE GENOMIC DNA]</scope>
    <source>
        <strain evidence="12">cv. St1</strain>
    </source>
</reference>
<evidence type="ECO:0000313" key="11">
    <source>
        <dbReference type="EMBL" id="GAV62384.1"/>
    </source>
</evidence>
<dbReference type="GO" id="GO:0003677">
    <property type="term" value="F:DNA binding"/>
    <property type="evidence" value="ECO:0007669"/>
    <property type="project" value="UniProtKB-KW"/>
</dbReference>
<evidence type="ECO:0000256" key="3">
    <source>
        <dbReference type="ARBA" id="ARBA00022473"/>
    </source>
</evidence>
<dbReference type="EMBL" id="BDDD01000254">
    <property type="protein sequence ID" value="GAV62384.1"/>
    <property type="molecule type" value="Genomic_DNA"/>
</dbReference>
<evidence type="ECO:0000256" key="7">
    <source>
        <dbReference type="ARBA" id="ARBA00023125"/>
    </source>
</evidence>
<evidence type="ECO:0000256" key="4">
    <source>
        <dbReference type="ARBA" id="ARBA00022723"/>
    </source>
</evidence>
<dbReference type="GO" id="GO:0005634">
    <property type="term" value="C:nucleus"/>
    <property type="evidence" value="ECO:0007669"/>
    <property type="project" value="UniProtKB-SubCell"/>
</dbReference>
<accession>A0A1Q3B3C7</accession>
<keyword evidence="8" id="KW-0010">Activator</keyword>
<keyword evidence="4" id="KW-0479">Metal-binding</keyword>
<dbReference type="NCBIfam" id="TIGR01623">
    <property type="entry name" value="put_zinc_LRP1"/>
    <property type="match status" value="1"/>
</dbReference>
<keyword evidence="6" id="KW-0073">Auxin biosynthesis</keyword>
<gene>
    <name evidence="11" type="ORF">CFOL_v3_05908</name>
</gene>
<comment type="caution">
    <text evidence="11">The sequence shown here is derived from an EMBL/GenBank/DDBJ whole genome shotgun (WGS) entry which is preliminary data.</text>
</comment>
<name>A0A1Q3B3C7_CEPFO</name>
<dbReference type="InterPro" id="IPR007818">
    <property type="entry name" value="SHI"/>
</dbReference>
<dbReference type="AlphaFoldDB" id="A0A1Q3B3C7"/>
<evidence type="ECO:0000256" key="6">
    <source>
        <dbReference type="ARBA" id="ARBA00023070"/>
    </source>
</evidence>
<dbReference type="InterPro" id="IPR006510">
    <property type="entry name" value="Znf_LRP1"/>
</dbReference>
<evidence type="ECO:0000256" key="2">
    <source>
        <dbReference type="ARBA" id="ARBA00006911"/>
    </source>
</evidence>
<evidence type="ECO:0000256" key="9">
    <source>
        <dbReference type="ARBA" id="ARBA00023242"/>
    </source>
</evidence>
<keyword evidence="3" id="KW-0217">Developmental protein</keyword>
<sequence length="212" mass="23740">CQDCGNQAKKECVSVRCRTCCKSKGFQCQTHIKSTWVPAYRRRQSYQQLVPVQQQLHHEQKAKRLRENPSTGTVVHIIPSSRSIYNAYNGYRVTMQNFPAEVRSNATFRCVRVSSTDDMIDQYAYQTSVNIGGHEFKGILYDQGPESVYIVGESSSGEPQQPNFENAAATTTTTITNTTTPFTSVAAAHLFPSSYPSTFNAFMSGTQFFPHP</sequence>
<keyword evidence="12" id="KW-1185">Reference proteome</keyword>
<dbReference type="GO" id="GO:0003700">
    <property type="term" value="F:DNA-binding transcription factor activity"/>
    <property type="evidence" value="ECO:0007669"/>
    <property type="project" value="InterPro"/>
</dbReference>
<dbReference type="Proteomes" id="UP000187406">
    <property type="component" value="Unassembled WGS sequence"/>
</dbReference>
<dbReference type="GO" id="GO:0045893">
    <property type="term" value="P:positive regulation of DNA-templated transcription"/>
    <property type="evidence" value="ECO:0007669"/>
    <property type="project" value="TreeGrafter"/>
</dbReference>
<comment type="similarity">
    <text evidence="2">Belongs to the SHI protein family.</text>
</comment>